<dbReference type="Gene3D" id="3.40.1260.20">
    <property type="entry name" value="Ribonuclease E, catalytic domain"/>
    <property type="match status" value="1"/>
</dbReference>
<feature type="region of interest" description="Disordered" evidence="1">
    <location>
        <begin position="36"/>
        <end position="60"/>
    </location>
</feature>
<name>A0A455U7P2_9GAMM</name>
<feature type="compositionally biased region" description="Polar residues" evidence="1">
    <location>
        <begin position="42"/>
        <end position="53"/>
    </location>
</feature>
<dbReference type="EMBL" id="AP019514">
    <property type="protein sequence ID" value="BBI61213.1"/>
    <property type="molecule type" value="Genomic_DNA"/>
</dbReference>
<sequence length="74" mass="8341">MLADLESRQGVRVVLLPNPDMDTPHYDVQRLRDDHLDEDDTQSLSSFELSTDTEVGKEPTPSFCASCSACRSRR</sequence>
<proteinExistence type="predicted"/>
<dbReference type="AlphaFoldDB" id="A0A455U7P2"/>
<evidence type="ECO:0000313" key="3">
    <source>
        <dbReference type="Proteomes" id="UP000320231"/>
    </source>
</evidence>
<dbReference type="Proteomes" id="UP000320231">
    <property type="component" value="Chromosome"/>
</dbReference>
<gene>
    <name evidence="2" type="ORF">HSBAA_25190</name>
</gene>
<dbReference type="KEGG" id="hsr:HSBAA_25190"/>
<evidence type="ECO:0000256" key="1">
    <source>
        <dbReference type="SAM" id="MobiDB-lite"/>
    </source>
</evidence>
<protein>
    <submittedName>
        <fullName evidence="2">Uncharacterized protein</fullName>
    </submittedName>
</protein>
<reference evidence="2 3" key="1">
    <citation type="journal article" date="2019" name="Microbiol. Resour. Announc.">
        <title>Complete Genome Sequence of Halomonas sulfidaeris Strain Esulfide1 Isolated from a Metal Sulfide Rock at a Depth of 2,200 Meters, Obtained Using Nanopore Sequencing.</title>
        <authorList>
            <person name="Saito M."/>
            <person name="Nishigata A."/>
            <person name="Galipon J."/>
            <person name="Arakawa K."/>
        </authorList>
    </citation>
    <scope>NUCLEOTIDE SEQUENCE [LARGE SCALE GENOMIC DNA]</scope>
    <source>
        <strain evidence="2 3">ATCC BAA-803</strain>
    </source>
</reference>
<organism evidence="2 3">
    <name type="scientific">Vreelandella sulfidaeris</name>
    <dbReference type="NCBI Taxonomy" id="115553"/>
    <lineage>
        <taxon>Bacteria</taxon>
        <taxon>Pseudomonadati</taxon>
        <taxon>Pseudomonadota</taxon>
        <taxon>Gammaproteobacteria</taxon>
        <taxon>Oceanospirillales</taxon>
        <taxon>Halomonadaceae</taxon>
        <taxon>Vreelandella</taxon>
    </lineage>
</organism>
<accession>A0A455U7P2</accession>
<evidence type="ECO:0000313" key="2">
    <source>
        <dbReference type="EMBL" id="BBI61213.1"/>
    </source>
</evidence>